<gene>
    <name evidence="1" type="ORF">C2G38_2175416</name>
</gene>
<comment type="caution">
    <text evidence="1">The sequence shown here is derived from an EMBL/GenBank/DDBJ whole genome shotgun (WGS) entry which is preliminary data.</text>
</comment>
<dbReference type="Proteomes" id="UP000266673">
    <property type="component" value="Unassembled WGS sequence"/>
</dbReference>
<dbReference type="SUPFAM" id="SSF52047">
    <property type="entry name" value="RNI-like"/>
    <property type="match status" value="1"/>
</dbReference>
<protein>
    <submittedName>
        <fullName evidence="1">Uncharacterized protein</fullName>
    </submittedName>
</protein>
<dbReference type="OrthoDB" id="120976at2759"/>
<evidence type="ECO:0000313" key="1">
    <source>
        <dbReference type="EMBL" id="RIB21861.1"/>
    </source>
</evidence>
<reference evidence="1 2" key="1">
    <citation type="submission" date="2018-06" db="EMBL/GenBank/DDBJ databases">
        <title>Comparative genomics reveals the genomic features of Rhizophagus irregularis, R. cerebriforme, R. diaphanum and Gigaspora rosea, and their symbiotic lifestyle signature.</title>
        <authorList>
            <person name="Morin E."/>
            <person name="San Clemente H."/>
            <person name="Chen E.C.H."/>
            <person name="De La Providencia I."/>
            <person name="Hainaut M."/>
            <person name="Kuo A."/>
            <person name="Kohler A."/>
            <person name="Murat C."/>
            <person name="Tang N."/>
            <person name="Roy S."/>
            <person name="Loubradou J."/>
            <person name="Henrissat B."/>
            <person name="Grigoriev I.V."/>
            <person name="Corradi N."/>
            <person name="Roux C."/>
            <person name="Martin F.M."/>
        </authorList>
    </citation>
    <scope>NUCLEOTIDE SEQUENCE [LARGE SCALE GENOMIC DNA]</scope>
    <source>
        <strain evidence="1 2">DAOM 194757</strain>
    </source>
</reference>
<dbReference type="Pfam" id="PF13516">
    <property type="entry name" value="LRR_6"/>
    <property type="match status" value="3"/>
</dbReference>
<dbReference type="PANTHER" id="PTHR24114">
    <property type="entry name" value="LEUCINE RICH REPEAT FAMILY PROTEIN"/>
    <property type="match status" value="1"/>
</dbReference>
<dbReference type="EMBL" id="QKWP01000337">
    <property type="protein sequence ID" value="RIB21861.1"/>
    <property type="molecule type" value="Genomic_DNA"/>
</dbReference>
<name>A0A397VJ60_9GLOM</name>
<dbReference type="PANTHER" id="PTHR24114:SF2">
    <property type="entry name" value="F-BOX DOMAIN-CONTAINING PROTEIN-RELATED"/>
    <property type="match status" value="1"/>
</dbReference>
<evidence type="ECO:0000313" key="2">
    <source>
        <dbReference type="Proteomes" id="UP000266673"/>
    </source>
</evidence>
<accession>A0A397VJ60</accession>
<sequence length="463" mass="51324">MSTNGFSHEIFEESGLSLYEAIFDQGDTLDSVASEWVNMYKEETDNQTKSLLSLINFIIRVRIYAHIYKEGFEKDDEIPTVLEELQDAFKKEGVISYGLRDAILISLIKMFLRTGKSLRYLYFEEIDCSHFKFNYTTITNVDLVLPHKVSSKFKRKTIDGLIENIKENPTLTTLNFVSIHMGIKPMKKLIKAFDKSTALNSLGVHNFPLGNKSGKLLATYLTRNTTMTSLHLTGKKNIENIGLKLGNQLTEVLSLEKNVLTSLDLGFNNIGSQGGIELANALKNNIILTYLVLRRNNIGPEGGLALAKALCINTTLTLLDVRENHIGALGDTLCMNTTLNWLDISSNNLGQKVGEALADAFYKNISLKGLSLQKNSLGPDAGKAIKEALCQNATLTYLDLLSNGIDFEDFLEPIQVLASIEETSVSIEEALVSIKESSKGPLQLNLQQFGPDIASNIFNNLLN</sequence>
<dbReference type="Gene3D" id="3.80.10.10">
    <property type="entry name" value="Ribonuclease Inhibitor"/>
    <property type="match status" value="3"/>
</dbReference>
<dbReference type="InterPro" id="IPR032675">
    <property type="entry name" value="LRR_dom_sf"/>
</dbReference>
<organism evidence="1 2">
    <name type="scientific">Gigaspora rosea</name>
    <dbReference type="NCBI Taxonomy" id="44941"/>
    <lineage>
        <taxon>Eukaryota</taxon>
        <taxon>Fungi</taxon>
        <taxon>Fungi incertae sedis</taxon>
        <taxon>Mucoromycota</taxon>
        <taxon>Glomeromycotina</taxon>
        <taxon>Glomeromycetes</taxon>
        <taxon>Diversisporales</taxon>
        <taxon>Gigasporaceae</taxon>
        <taxon>Gigaspora</taxon>
    </lineage>
</organism>
<dbReference type="InterPro" id="IPR001611">
    <property type="entry name" value="Leu-rich_rpt"/>
</dbReference>
<dbReference type="InterPro" id="IPR052394">
    <property type="entry name" value="LRR-containing"/>
</dbReference>
<proteinExistence type="predicted"/>
<keyword evidence="2" id="KW-1185">Reference proteome</keyword>
<dbReference type="SMART" id="SM00368">
    <property type="entry name" value="LRR_RI"/>
    <property type="match status" value="5"/>
</dbReference>
<dbReference type="AlphaFoldDB" id="A0A397VJ60"/>